<comment type="subcellular location">
    <subcellularLocation>
        <location evidence="1 5 6">Nucleus</location>
    </subcellularLocation>
</comment>
<proteinExistence type="predicted"/>
<dbReference type="InParanoid" id="H0XIR4"/>
<dbReference type="PANTHER" id="PTHR24329">
    <property type="entry name" value="HOMEOBOX PROTEIN ARISTALESS"/>
    <property type="match status" value="1"/>
</dbReference>
<evidence type="ECO:0000313" key="9">
    <source>
        <dbReference type="Ensembl" id="ENSOGAP00000016004.1"/>
    </source>
</evidence>
<evidence type="ECO:0000256" key="3">
    <source>
        <dbReference type="ARBA" id="ARBA00023155"/>
    </source>
</evidence>
<dbReference type="PRINTS" id="PR00031">
    <property type="entry name" value="HTHREPRESSR"/>
</dbReference>
<dbReference type="GO" id="GO:0000981">
    <property type="term" value="F:DNA-binding transcription factor activity, RNA polymerase II-specific"/>
    <property type="evidence" value="ECO:0007669"/>
    <property type="project" value="InterPro"/>
</dbReference>
<feature type="DNA-binding region" description="Homeobox" evidence="5">
    <location>
        <begin position="108"/>
        <end position="167"/>
    </location>
</feature>
<reference evidence="10" key="1">
    <citation type="submission" date="2011-03" db="EMBL/GenBank/DDBJ databases">
        <title>Version 3 of the genome sequence of Otolemur garnettii (Bushbaby).</title>
        <authorList>
            <consortium name="The Broad Institute Genome Sequencing Platform"/>
            <person name="Di Palma F."/>
            <person name="Johnson J."/>
            <person name="Lander E.S."/>
            <person name="Lindblad-Toh K."/>
            <person name="Jaffe D.B."/>
            <person name="Gnerre S."/>
            <person name="MacCallum I."/>
            <person name="Przybylski D."/>
            <person name="Ribeiro F.J."/>
            <person name="Burton J.N."/>
            <person name="Walker B.J."/>
            <person name="Sharpe T."/>
            <person name="Hall G."/>
        </authorList>
    </citation>
    <scope>NUCLEOTIDE SEQUENCE [LARGE SCALE GENOMIC DNA]</scope>
</reference>
<evidence type="ECO:0000256" key="7">
    <source>
        <dbReference type="SAM" id="MobiDB-lite"/>
    </source>
</evidence>
<dbReference type="SUPFAM" id="SSF46689">
    <property type="entry name" value="Homeodomain-like"/>
    <property type="match status" value="1"/>
</dbReference>
<dbReference type="PROSITE" id="PS00027">
    <property type="entry name" value="HOMEOBOX_1"/>
    <property type="match status" value="1"/>
</dbReference>
<keyword evidence="10" id="KW-1185">Reference proteome</keyword>
<dbReference type="OMA" id="HNADANT"/>
<dbReference type="Proteomes" id="UP000005225">
    <property type="component" value="Unassembled WGS sequence"/>
</dbReference>
<sequence length="230" mass="24743">KVAGEEEKAAGEGEKAAGEGEKAAGEGEEAAGEGEDQGAGEKAEGEGEKAAGEGEKAAGEGGKAAGKGEDEGAGEKADEGEKAAGEEFGELEQFPGAAGAGNPGQRMHPFRRPAFTPPQVQELENIFQRIQYPDGSMRKDLARRLGVTENRVQVWFKNRRARWRRHQRASVFRSMPYVDVGHSFMMSPSVPPPVMLTHDHEGRYLLLQPAPMLPPIMPPAYPPLFMPPMP</sequence>
<dbReference type="PANTHER" id="PTHR24329:SF337">
    <property type="entry name" value="ARISTALESS RELATED HOMEOBOX"/>
    <property type="match status" value="1"/>
</dbReference>
<accession>H0XIR4</accession>
<feature type="region of interest" description="Disordered" evidence="7">
    <location>
        <begin position="1"/>
        <end position="83"/>
    </location>
</feature>
<feature type="compositionally biased region" description="Basic and acidic residues" evidence="7">
    <location>
        <begin position="39"/>
        <end position="58"/>
    </location>
</feature>
<dbReference type="GO" id="GO:0005634">
    <property type="term" value="C:nucleus"/>
    <property type="evidence" value="ECO:0007669"/>
    <property type="project" value="UniProtKB-SubCell"/>
</dbReference>
<organism evidence="9 10">
    <name type="scientific">Otolemur garnettii</name>
    <name type="common">Small-eared galago</name>
    <name type="synonym">Garnett's greater bushbaby</name>
    <dbReference type="NCBI Taxonomy" id="30611"/>
    <lineage>
        <taxon>Eukaryota</taxon>
        <taxon>Metazoa</taxon>
        <taxon>Chordata</taxon>
        <taxon>Craniata</taxon>
        <taxon>Vertebrata</taxon>
        <taxon>Euteleostomi</taxon>
        <taxon>Mammalia</taxon>
        <taxon>Eutheria</taxon>
        <taxon>Euarchontoglires</taxon>
        <taxon>Primates</taxon>
        <taxon>Strepsirrhini</taxon>
        <taxon>Lorisiformes</taxon>
        <taxon>Galagidae</taxon>
        <taxon>Otolemur</taxon>
    </lineage>
</organism>
<keyword evidence="2 5" id="KW-0238">DNA-binding</keyword>
<reference evidence="9" key="3">
    <citation type="submission" date="2025-09" db="UniProtKB">
        <authorList>
            <consortium name="Ensembl"/>
        </authorList>
    </citation>
    <scope>IDENTIFICATION</scope>
</reference>
<evidence type="ECO:0000313" key="10">
    <source>
        <dbReference type="Proteomes" id="UP000005225"/>
    </source>
</evidence>
<dbReference type="EMBL" id="AAQR03131823">
    <property type="status" value="NOT_ANNOTATED_CDS"/>
    <property type="molecule type" value="Genomic_DNA"/>
</dbReference>
<reference evidence="9" key="2">
    <citation type="submission" date="2025-08" db="UniProtKB">
        <authorList>
            <consortium name="Ensembl"/>
        </authorList>
    </citation>
    <scope>IDENTIFICATION</scope>
</reference>
<keyword evidence="3 5" id="KW-0371">Homeobox</keyword>
<dbReference type="Pfam" id="PF00046">
    <property type="entry name" value="Homeodomain"/>
    <property type="match status" value="1"/>
</dbReference>
<evidence type="ECO:0000256" key="4">
    <source>
        <dbReference type="ARBA" id="ARBA00023242"/>
    </source>
</evidence>
<dbReference type="SMART" id="SM00389">
    <property type="entry name" value="HOX"/>
    <property type="match status" value="1"/>
</dbReference>
<dbReference type="eggNOG" id="KOG0490">
    <property type="taxonomic scope" value="Eukaryota"/>
</dbReference>
<dbReference type="InterPro" id="IPR009057">
    <property type="entry name" value="Homeodomain-like_sf"/>
</dbReference>
<dbReference type="Ensembl" id="ENSOGAT00000029781.1">
    <property type="protein sequence ID" value="ENSOGAP00000016004.1"/>
    <property type="gene ID" value="ENSOGAG00000030871.1"/>
</dbReference>
<feature type="domain" description="Homeobox" evidence="8">
    <location>
        <begin position="106"/>
        <end position="166"/>
    </location>
</feature>
<dbReference type="STRING" id="30611.ENSOGAP00000016004"/>
<dbReference type="CDD" id="cd00086">
    <property type="entry name" value="homeodomain"/>
    <property type="match status" value="1"/>
</dbReference>
<feature type="compositionally biased region" description="Acidic residues" evidence="7">
    <location>
        <begin position="26"/>
        <end position="38"/>
    </location>
</feature>
<feature type="compositionally biased region" description="Basic and acidic residues" evidence="7">
    <location>
        <begin position="1"/>
        <end position="25"/>
    </location>
</feature>
<dbReference type="InterPro" id="IPR017970">
    <property type="entry name" value="Homeobox_CS"/>
</dbReference>
<dbReference type="InterPro" id="IPR001356">
    <property type="entry name" value="HD"/>
</dbReference>
<dbReference type="GeneTree" id="ENSGT00940000163385"/>
<dbReference type="FunCoup" id="H0XIR4">
    <property type="interactions" value="73"/>
</dbReference>
<keyword evidence="4 5" id="KW-0539">Nucleus</keyword>
<evidence type="ECO:0000259" key="8">
    <source>
        <dbReference type="PROSITE" id="PS50071"/>
    </source>
</evidence>
<evidence type="ECO:0000256" key="5">
    <source>
        <dbReference type="PROSITE-ProRule" id="PRU00108"/>
    </source>
</evidence>
<dbReference type="InterPro" id="IPR000047">
    <property type="entry name" value="HTH_motif"/>
</dbReference>
<dbReference type="InterPro" id="IPR050649">
    <property type="entry name" value="Paired_Homeobox_TFs"/>
</dbReference>
<dbReference type="HOGENOM" id="CLU_1207243_0_0_1"/>
<evidence type="ECO:0000256" key="6">
    <source>
        <dbReference type="RuleBase" id="RU000682"/>
    </source>
</evidence>
<dbReference type="Gene3D" id="1.10.10.60">
    <property type="entry name" value="Homeodomain-like"/>
    <property type="match status" value="1"/>
</dbReference>
<dbReference type="AlphaFoldDB" id="H0XIR4"/>
<feature type="compositionally biased region" description="Basic and acidic residues" evidence="7">
    <location>
        <begin position="66"/>
        <end position="83"/>
    </location>
</feature>
<dbReference type="PROSITE" id="PS50071">
    <property type="entry name" value="HOMEOBOX_2"/>
    <property type="match status" value="1"/>
</dbReference>
<name>H0XIR4_OTOGA</name>
<evidence type="ECO:0000256" key="2">
    <source>
        <dbReference type="ARBA" id="ARBA00023125"/>
    </source>
</evidence>
<evidence type="ECO:0000256" key="1">
    <source>
        <dbReference type="ARBA" id="ARBA00004123"/>
    </source>
</evidence>
<protein>
    <recommendedName>
        <fullName evidence="8">Homeobox domain-containing protein</fullName>
    </recommendedName>
</protein>
<dbReference type="EMBL" id="AAQR03131822">
    <property type="status" value="NOT_ANNOTATED_CDS"/>
    <property type="molecule type" value="Genomic_DNA"/>
</dbReference>
<dbReference type="GO" id="GO:0000977">
    <property type="term" value="F:RNA polymerase II transcription regulatory region sequence-specific DNA binding"/>
    <property type="evidence" value="ECO:0007669"/>
    <property type="project" value="TreeGrafter"/>
</dbReference>